<feature type="non-terminal residue" evidence="1">
    <location>
        <position position="163"/>
    </location>
</feature>
<comment type="caution">
    <text evidence="1">The sequence shown here is derived from an EMBL/GenBank/DDBJ whole genome shotgun (WGS) entry which is preliminary data.</text>
</comment>
<dbReference type="Proteomes" id="UP000789759">
    <property type="component" value="Unassembled WGS sequence"/>
</dbReference>
<gene>
    <name evidence="1" type="ORF">CPELLU_LOCUS19736</name>
</gene>
<evidence type="ECO:0000313" key="2">
    <source>
        <dbReference type="Proteomes" id="UP000789759"/>
    </source>
</evidence>
<dbReference type="EMBL" id="CAJVQA010050516">
    <property type="protein sequence ID" value="CAG8821526.1"/>
    <property type="molecule type" value="Genomic_DNA"/>
</dbReference>
<dbReference type="OrthoDB" id="2474073at2759"/>
<keyword evidence="2" id="KW-1185">Reference proteome</keyword>
<name>A0A9N9PJ43_9GLOM</name>
<sequence length="163" mass="18933">LTLDDKREVYLLLIKELLIRNGCLVDQIRGYDLIGRFKKLHFIVRCLFNQPCYLVFNNEVKEFADCIEKEPKEVIGFLVSNTFFSDEVLRTFGKNGRILFCHENDIIDNIVHVEENNENQLNILLGAFENIINIQKGLLKQLKEMSSGSIESVRLHDVQNSDM</sequence>
<accession>A0A9N9PJ43</accession>
<feature type="non-terminal residue" evidence="1">
    <location>
        <position position="1"/>
    </location>
</feature>
<reference evidence="1" key="1">
    <citation type="submission" date="2021-06" db="EMBL/GenBank/DDBJ databases">
        <authorList>
            <person name="Kallberg Y."/>
            <person name="Tangrot J."/>
            <person name="Rosling A."/>
        </authorList>
    </citation>
    <scope>NUCLEOTIDE SEQUENCE</scope>
    <source>
        <strain evidence="1">FL966</strain>
    </source>
</reference>
<dbReference type="AlphaFoldDB" id="A0A9N9PJ43"/>
<protein>
    <submittedName>
        <fullName evidence="1">19527_t:CDS:1</fullName>
    </submittedName>
</protein>
<proteinExistence type="predicted"/>
<organism evidence="1 2">
    <name type="scientific">Cetraspora pellucida</name>
    <dbReference type="NCBI Taxonomy" id="1433469"/>
    <lineage>
        <taxon>Eukaryota</taxon>
        <taxon>Fungi</taxon>
        <taxon>Fungi incertae sedis</taxon>
        <taxon>Mucoromycota</taxon>
        <taxon>Glomeromycotina</taxon>
        <taxon>Glomeromycetes</taxon>
        <taxon>Diversisporales</taxon>
        <taxon>Gigasporaceae</taxon>
        <taxon>Cetraspora</taxon>
    </lineage>
</organism>
<evidence type="ECO:0000313" key="1">
    <source>
        <dbReference type="EMBL" id="CAG8821526.1"/>
    </source>
</evidence>